<dbReference type="Pfam" id="PF01827">
    <property type="entry name" value="FTH"/>
    <property type="match status" value="2"/>
</dbReference>
<feature type="domain" description="DUF38" evidence="2">
    <location>
        <begin position="425"/>
        <end position="569"/>
    </location>
</feature>
<dbReference type="PANTHER" id="PTHR23014:SF1">
    <property type="entry name" value="DUF38 DOMAIN-CONTAINING PROTEIN-RELATED"/>
    <property type="match status" value="1"/>
</dbReference>
<dbReference type="Proteomes" id="UP000483820">
    <property type="component" value="Chromosome V"/>
</dbReference>
<comment type="caution">
    <text evidence="3">The sequence shown here is derived from an EMBL/GenBank/DDBJ whole genome shotgun (WGS) entry which is preliminary data.</text>
</comment>
<organism evidence="3 4">
    <name type="scientific">Caenorhabditis remanei</name>
    <name type="common">Caenorhabditis vulgaris</name>
    <dbReference type="NCBI Taxonomy" id="31234"/>
    <lineage>
        <taxon>Eukaryota</taxon>
        <taxon>Metazoa</taxon>
        <taxon>Ecdysozoa</taxon>
        <taxon>Nematoda</taxon>
        <taxon>Chromadorea</taxon>
        <taxon>Rhabditida</taxon>
        <taxon>Rhabditina</taxon>
        <taxon>Rhabditomorpha</taxon>
        <taxon>Rhabditoidea</taxon>
        <taxon>Rhabditidae</taxon>
        <taxon>Peloderinae</taxon>
        <taxon>Caenorhabditis</taxon>
    </lineage>
</organism>
<dbReference type="EMBL" id="WUAV01000005">
    <property type="protein sequence ID" value="KAF1754396.1"/>
    <property type="molecule type" value="Genomic_DNA"/>
</dbReference>
<evidence type="ECO:0000313" key="4">
    <source>
        <dbReference type="Proteomes" id="UP000483820"/>
    </source>
</evidence>
<gene>
    <name evidence="3" type="ORF">GCK72_020957</name>
</gene>
<name>A0A6A5GI85_CAERE</name>
<evidence type="ECO:0000259" key="1">
    <source>
        <dbReference type="Pfam" id="PF00646"/>
    </source>
</evidence>
<dbReference type="RefSeq" id="XP_053582819.1">
    <property type="nucleotide sequence ID" value="XM_053733906.1"/>
</dbReference>
<evidence type="ECO:0000313" key="3">
    <source>
        <dbReference type="EMBL" id="KAF1754396.1"/>
    </source>
</evidence>
<dbReference type="CTD" id="9814778"/>
<protein>
    <recommendedName>
        <fullName evidence="5">F-box domain-containing protein</fullName>
    </recommendedName>
</protein>
<dbReference type="GeneID" id="9814778"/>
<dbReference type="PANTHER" id="PTHR23014">
    <property type="entry name" value="F-BOX A PROTEIN"/>
    <property type="match status" value="1"/>
</dbReference>
<dbReference type="InterPro" id="IPR002900">
    <property type="entry name" value="DUF38/FTH_CAE_spp"/>
</dbReference>
<dbReference type="KEGG" id="crq:GCK72_020957"/>
<reference evidence="3 4" key="1">
    <citation type="submission" date="2019-12" db="EMBL/GenBank/DDBJ databases">
        <title>Chromosome-level assembly of the Caenorhabditis remanei genome.</title>
        <authorList>
            <person name="Teterina A.A."/>
            <person name="Willis J.H."/>
            <person name="Phillips P.C."/>
        </authorList>
    </citation>
    <scope>NUCLEOTIDE SEQUENCE [LARGE SCALE GENOMIC DNA]</scope>
    <source>
        <strain evidence="3 4">PX506</strain>
        <tissue evidence="3">Whole organism</tissue>
    </source>
</reference>
<feature type="domain" description="F-box" evidence="1">
    <location>
        <begin position="299"/>
        <end position="331"/>
    </location>
</feature>
<sequence length="637" mass="74606">MVRAHELVNRKTNGSRGQLIFIVAYKIIYTLETNNAREILQYQQEGDNCNVVYGNEISKFQNSNFVSVFCEDFYKILLEQIITMSDLSIAPMGDFACPDSISSQILDTVKTSLSLRSVKLDIERLELEIFGFEQVMDILSFVNPKQLYFLILRFPAPGAQEDFEQLLALERWSEFENLELEVHWHTVSAKEIMCIKKTLTTSRAFGSIMIRYKEIDEEKVKEMLGHSRRELDHYVERYIRVPNSTIQVLRTTIEYYCHSLRVDRVSDKDIYDSLPASNEDLIPFEVNSDSSKTLANKTIIELLLDHLGFIEIQTLRKVCSNIRTCIDHFKPNPNLTILRIWIKSRYVSIKMGFKNGSCLETGYRKVESGCKVGKTLVKKDVYQTCLDDLKSILPRKQINLEEFELAFDFFRDPFAGKYFKGAIEFIERVKEVLTPNNVLMKVRRFFHLENCVPHNVILEPIKWLEPISLECIQTYTEKDIWHTADGSEANIKMSEVVKLKMDTNQWQYAKEYVNKEFALLREVNPIHFVHFSKIDITVKNWTNEDFFNWQEEILYSPSFIKYKISFENCSIDNDIYNLLGLPYRTVNGRSTWYFKMPEKNLVLHVIYYASKSIIFTRVDIEDVPEVVVMNFDVQLID</sequence>
<accession>A0A6A5GI85</accession>
<dbReference type="AlphaFoldDB" id="A0A6A5GI85"/>
<proteinExistence type="predicted"/>
<evidence type="ECO:0000259" key="2">
    <source>
        <dbReference type="Pfam" id="PF01827"/>
    </source>
</evidence>
<evidence type="ECO:0008006" key="5">
    <source>
        <dbReference type="Google" id="ProtNLM"/>
    </source>
</evidence>
<feature type="domain" description="DUF38" evidence="2">
    <location>
        <begin position="104"/>
        <end position="184"/>
    </location>
</feature>
<dbReference type="Pfam" id="PF00646">
    <property type="entry name" value="F-box"/>
    <property type="match status" value="1"/>
</dbReference>
<dbReference type="InterPro" id="IPR001810">
    <property type="entry name" value="F-box_dom"/>
</dbReference>